<dbReference type="PROSITE" id="PS51695">
    <property type="entry name" value="SEDOLISIN"/>
    <property type="match status" value="1"/>
</dbReference>
<dbReference type="InterPro" id="IPR030400">
    <property type="entry name" value="Sedolisin_dom"/>
</dbReference>
<comment type="catalytic activity">
    <reaction evidence="1">
        <text>Release of an N-terminal tripeptide from a polypeptide.</text>
        <dbReference type="EC" id="3.4.14.10"/>
    </reaction>
</comment>
<feature type="binding site" evidence="15">
    <location>
        <position position="574"/>
    </location>
    <ligand>
        <name>Ca(2+)</name>
        <dbReference type="ChEBI" id="CHEBI:29108"/>
    </ligand>
</feature>
<dbReference type="OrthoDB" id="409122at2759"/>
<reference evidence="18 19" key="1">
    <citation type="submission" date="2016-04" db="EMBL/GenBank/DDBJ databases">
        <title>A degradative enzymes factory behind the ericoid mycorrhizal symbiosis.</title>
        <authorList>
            <consortium name="DOE Joint Genome Institute"/>
            <person name="Martino E."/>
            <person name="Morin E."/>
            <person name="Grelet G."/>
            <person name="Kuo A."/>
            <person name="Kohler A."/>
            <person name="Daghino S."/>
            <person name="Barry K."/>
            <person name="Choi C."/>
            <person name="Cichocki N."/>
            <person name="Clum A."/>
            <person name="Copeland A."/>
            <person name="Hainaut M."/>
            <person name="Haridas S."/>
            <person name="Labutti K."/>
            <person name="Lindquist E."/>
            <person name="Lipzen A."/>
            <person name="Khouja H.-R."/>
            <person name="Murat C."/>
            <person name="Ohm R."/>
            <person name="Olson A."/>
            <person name="Spatafora J."/>
            <person name="Veneault-Fourrey C."/>
            <person name="Henrissat B."/>
            <person name="Grigoriev I."/>
            <person name="Martin F."/>
            <person name="Perotto S."/>
        </authorList>
    </citation>
    <scope>NUCLEOTIDE SEQUENCE [LARGE SCALE GENOMIC DNA]</scope>
    <source>
        <strain evidence="18 19">F</strain>
    </source>
</reference>
<dbReference type="InterPro" id="IPR000209">
    <property type="entry name" value="Peptidase_S8/S53_dom"/>
</dbReference>
<comment type="subcellular location">
    <subcellularLocation>
        <location evidence="3">Secreted</location>
        <location evidence="3">Extracellular space</location>
    </subcellularLocation>
</comment>
<evidence type="ECO:0000256" key="11">
    <source>
        <dbReference type="ARBA" id="ARBA00022837"/>
    </source>
</evidence>
<dbReference type="Pfam" id="PF00082">
    <property type="entry name" value="Peptidase_S8"/>
    <property type="match status" value="1"/>
</dbReference>
<organism evidence="18 19">
    <name type="scientific">Hyaloscypha variabilis (strain UAMH 11265 / GT02V1 / F)</name>
    <name type="common">Meliniomyces variabilis</name>
    <dbReference type="NCBI Taxonomy" id="1149755"/>
    <lineage>
        <taxon>Eukaryota</taxon>
        <taxon>Fungi</taxon>
        <taxon>Dikarya</taxon>
        <taxon>Ascomycota</taxon>
        <taxon>Pezizomycotina</taxon>
        <taxon>Leotiomycetes</taxon>
        <taxon>Helotiales</taxon>
        <taxon>Hyaloscyphaceae</taxon>
        <taxon>Hyaloscypha</taxon>
        <taxon>Hyaloscypha variabilis</taxon>
    </lineage>
</organism>
<evidence type="ECO:0000256" key="3">
    <source>
        <dbReference type="ARBA" id="ARBA00004239"/>
    </source>
</evidence>
<evidence type="ECO:0000256" key="16">
    <source>
        <dbReference type="SAM" id="SignalP"/>
    </source>
</evidence>
<keyword evidence="7 15" id="KW-0479">Metal-binding</keyword>
<comment type="function">
    <text evidence="2">Secreted tripeptidyl-peptidase which degrades proteins at acidic pHs and is involved in virulence.</text>
</comment>
<evidence type="ECO:0000256" key="7">
    <source>
        <dbReference type="ARBA" id="ARBA00022723"/>
    </source>
</evidence>
<evidence type="ECO:0000256" key="12">
    <source>
        <dbReference type="ARBA" id="ARBA00023026"/>
    </source>
</evidence>
<feature type="domain" description="Peptidase S53" evidence="17">
    <location>
        <begin position="216"/>
        <end position="615"/>
    </location>
</feature>
<accession>A0A2J6QVN4</accession>
<feature type="active site" description="Charge relay system" evidence="15">
    <location>
        <position position="532"/>
    </location>
</feature>
<evidence type="ECO:0000313" key="19">
    <source>
        <dbReference type="Proteomes" id="UP000235786"/>
    </source>
</evidence>
<dbReference type="GO" id="GO:0046872">
    <property type="term" value="F:metal ion binding"/>
    <property type="evidence" value="ECO:0007669"/>
    <property type="project" value="UniProtKB-UniRule"/>
</dbReference>
<keyword evidence="13" id="KW-0865">Zymogen</keyword>
<dbReference type="PANTHER" id="PTHR14218">
    <property type="entry name" value="PROTEASE S8 TRIPEPTIDYL PEPTIDASE I CLN2"/>
    <property type="match status" value="1"/>
</dbReference>
<dbReference type="InterPro" id="IPR050819">
    <property type="entry name" value="Tripeptidyl-peptidase_I"/>
</dbReference>
<evidence type="ECO:0000256" key="2">
    <source>
        <dbReference type="ARBA" id="ARBA00002451"/>
    </source>
</evidence>
<feature type="active site" description="Charge relay system" evidence="15">
    <location>
        <position position="303"/>
    </location>
</feature>
<dbReference type="CDD" id="cd04056">
    <property type="entry name" value="Peptidases_S53"/>
    <property type="match status" value="1"/>
</dbReference>
<sequence>MLYLPSLLSLAIAAQVALATPLKSRTAYEVKEIHQVPRKWSSQGRAPADHKLHMQIGLKQANFDELERHLNEVSDPDHPRYGQHLAVEEVHNLVAPSEEALDLVHEWLMTNGISEFNYSPAKDWINIYIDVRSAEHLLDTEYSVYEHEDGEHLVRTSQWSLPKHLHDLIDTIQPTNSFMRSSPQSTDWIQFEDKYTPPGYKPPTNATIAKVCNLASVTLECFNTLYGTLGYEQKATLLNSIGFTNYLNQTPIRPDIYGFLKLYNPPAAPEAFTFESVEIAGGPAAQDTPLTPAQAAADDFSKEAVLDAETILGMTFPIPVTSFSTGGSPPFEPDLNSPTNGNEPYLTWVTYVSGLKKIPYVISTSYVDDEQTVPKSYAQRVCQEFAQVGARGTSLLVSSGDFGLGNEDSTTCFTNDGKNSSTFLPAFPASCPYVTTVGATQQFEPEVAAFREPGIGFDGKTHGYYASGSGFSYYFPRPFYQDQVVPAYVEALNGKYKGLYNPEGRGYPDIAAQGLYFAFFWNQTLSTTSGTSASCPLASSVLALVNDALISQGKPTLGFLNPWLYSKGYKAFTDITAGNSSSCGVDGFPVTKGWDPVTGFGTPVFPEILELLECS</sequence>
<dbReference type="InterPro" id="IPR015366">
    <property type="entry name" value="S53_propep"/>
</dbReference>
<dbReference type="GO" id="GO:0004252">
    <property type="term" value="F:serine-type endopeptidase activity"/>
    <property type="evidence" value="ECO:0007669"/>
    <property type="project" value="UniProtKB-UniRule"/>
</dbReference>
<dbReference type="CDD" id="cd11377">
    <property type="entry name" value="Pro-peptidase_S53"/>
    <property type="match status" value="1"/>
</dbReference>
<keyword evidence="5" id="KW-0964">Secreted</keyword>
<evidence type="ECO:0000256" key="5">
    <source>
        <dbReference type="ARBA" id="ARBA00022525"/>
    </source>
</evidence>
<feature type="active site" description="Charge relay system" evidence="15">
    <location>
        <position position="307"/>
    </location>
</feature>
<keyword evidence="10 15" id="KW-0720">Serine protease</keyword>
<dbReference type="FunFam" id="3.40.50.200:FF:000015">
    <property type="entry name" value="Tripeptidyl peptidase A"/>
    <property type="match status" value="1"/>
</dbReference>
<dbReference type="SUPFAM" id="SSF52743">
    <property type="entry name" value="Subtilisin-like"/>
    <property type="match status" value="1"/>
</dbReference>
<keyword evidence="9 15" id="KW-0378">Hydrolase</keyword>
<dbReference type="AlphaFoldDB" id="A0A2J6QVN4"/>
<dbReference type="STRING" id="1149755.A0A2J6QVN4"/>
<keyword evidence="12" id="KW-0843">Virulence</keyword>
<keyword evidence="6 15" id="KW-0645">Protease</keyword>
<feature type="chain" id="PRO_5014428123" description="tripeptidyl-peptidase II" evidence="16">
    <location>
        <begin position="20"/>
        <end position="615"/>
    </location>
</feature>
<comment type="cofactor">
    <cofactor evidence="15">
        <name>Ca(2+)</name>
        <dbReference type="ChEBI" id="CHEBI:29108"/>
    </cofactor>
    <text evidence="15">Binds 1 Ca(2+) ion per subunit.</text>
</comment>
<keyword evidence="14" id="KW-0325">Glycoprotein</keyword>
<evidence type="ECO:0000256" key="9">
    <source>
        <dbReference type="ARBA" id="ARBA00022801"/>
    </source>
</evidence>
<dbReference type="GO" id="GO:0006508">
    <property type="term" value="P:proteolysis"/>
    <property type="evidence" value="ECO:0007669"/>
    <property type="project" value="UniProtKB-KW"/>
</dbReference>
<name>A0A2J6QVN4_HYAVF</name>
<protein>
    <recommendedName>
        <fullName evidence="4">tripeptidyl-peptidase II</fullName>
        <ecNumber evidence="4">3.4.14.10</ecNumber>
    </recommendedName>
</protein>
<dbReference type="Gene3D" id="3.40.50.200">
    <property type="entry name" value="Peptidase S8/S53 domain"/>
    <property type="match status" value="1"/>
</dbReference>
<dbReference type="PANTHER" id="PTHR14218:SF39">
    <property type="entry name" value="PEPTIDASE S53 DOMAIN-CONTAINING PROTEIN"/>
    <property type="match status" value="1"/>
</dbReference>
<dbReference type="EC" id="3.4.14.10" evidence="4"/>
<keyword evidence="11 15" id="KW-0106">Calcium</keyword>
<evidence type="ECO:0000313" key="18">
    <source>
        <dbReference type="EMBL" id="PMD30326.1"/>
    </source>
</evidence>
<dbReference type="GO" id="GO:0005576">
    <property type="term" value="C:extracellular region"/>
    <property type="evidence" value="ECO:0007669"/>
    <property type="project" value="UniProtKB-SubCell"/>
</dbReference>
<dbReference type="Proteomes" id="UP000235786">
    <property type="component" value="Unassembled WGS sequence"/>
</dbReference>
<evidence type="ECO:0000256" key="6">
    <source>
        <dbReference type="ARBA" id="ARBA00022670"/>
    </source>
</evidence>
<dbReference type="EMBL" id="KZ613967">
    <property type="protein sequence ID" value="PMD30326.1"/>
    <property type="molecule type" value="Genomic_DNA"/>
</dbReference>
<feature type="binding site" evidence="15">
    <location>
        <position position="593"/>
    </location>
    <ligand>
        <name>Ca(2+)</name>
        <dbReference type="ChEBI" id="CHEBI:29108"/>
    </ligand>
</feature>
<gene>
    <name evidence="18" type="ORF">L207DRAFT_502683</name>
</gene>
<dbReference type="SMART" id="SM00944">
    <property type="entry name" value="Pro-kuma_activ"/>
    <property type="match status" value="1"/>
</dbReference>
<dbReference type="SUPFAM" id="SSF54897">
    <property type="entry name" value="Protease propeptides/inhibitors"/>
    <property type="match status" value="1"/>
</dbReference>
<evidence type="ECO:0000256" key="1">
    <source>
        <dbReference type="ARBA" id="ARBA00001910"/>
    </source>
</evidence>
<dbReference type="InterPro" id="IPR036852">
    <property type="entry name" value="Peptidase_S8/S53_dom_sf"/>
</dbReference>
<feature type="signal peptide" evidence="16">
    <location>
        <begin position="1"/>
        <end position="19"/>
    </location>
</feature>
<feature type="binding site" evidence="15">
    <location>
        <position position="575"/>
    </location>
    <ligand>
        <name>Ca(2+)</name>
        <dbReference type="ChEBI" id="CHEBI:29108"/>
    </ligand>
</feature>
<evidence type="ECO:0000259" key="17">
    <source>
        <dbReference type="PROSITE" id="PS51695"/>
    </source>
</evidence>
<evidence type="ECO:0000256" key="14">
    <source>
        <dbReference type="ARBA" id="ARBA00023180"/>
    </source>
</evidence>
<proteinExistence type="predicted"/>
<evidence type="ECO:0000256" key="10">
    <source>
        <dbReference type="ARBA" id="ARBA00022825"/>
    </source>
</evidence>
<keyword evidence="8 16" id="KW-0732">Signal</keyword>
<evidence type="ECO:0000256" key="15">
    <source>
        <dbReference type="PROSITE-ProRule" id="PRU01032"/>
    </source>
</evidence>
<dbReference type="Pfam" id="PF09286">
    <property type="entry name" value="Pro-kuma_activ"/>
    <property type="match status" value="1"/>
</dbReference>
<evidence type="ECO:0000256" key="8">
    <source>
        <dbReference type="ARBA" id="ARBA00022729"/>
    </source>
</evidence>
<evidence type="ECO:0000256" key="13">
    <source>
        <dbReference type="ARBA" id="ARBA00023145"/>
    </source>
</evidence>
<dbReference type="GO" id="GO:0008240">
    <property type="term" value="F:tripeptidyl-peptidase activity"/>
    <property type="evidence" value="ECO:0007669"/>
    <property type="project" value="UniProtKB-EC"/>
</dbReference>
<feature type="binding site" evidence="15">
    <location>
        <position position="595"/>
    </location>
    <ligand>
        <name>Ca(2+)</name>
        <dbReference type="ChEBI" id="CHEBI:29108"/>
    </ligand>
</feature>
<evidence type="ECO:0000256" key="4">
    <source>
        <dbReference type="ARBA" id="ARBA00012462"/>
    </source>
</evidence>
<keyword evidence="19" id="KW-1185">Reference proteome</keyword>